<name>A0AAX3PDP7_AERHY</name>
<dbReference type="Proteomes" id="UP001214666">
    <property type="component" value="Chromosome"/>
</dbReference>
<sequence>MNISKTKLLAAEDHINQISAIAQQLTEDDIRSMPSIKLNPNSLERMRSLGSTSTNNCAVNLRDKLQVLKTHHGFTSDEVLYIAKLAIEQAIQQMDETTQFTLMLLDPWYDTTK</sequence>
<evidence type="ECO:0000313" key="2">
    <source>
        <dbReference type="Proteomes" id="UP001214666"/>
    </source>
</evidence>
<proteinExistence type="predicted"/>
<dbReference type="RefSeq" id="WP_275115866.1">
    <property type="nucleotide sequence ID" value="NZ_CP118942.1"/>
</dbReference>
<evidence type="ECO:0000313" key="1">
    <source>
        <dbReference type="EMBL" id="WEE28303.1"/>
    </source>
</evidence>
<dbReference type="AlphaFoldDB" id="A0AAX3PDP7"/>
<reference evidence="1" key="1">
    <citation type="submission" date="2023-02" db="EMBL/GenBank/DDBJ databases">
        <title>The sequence of Aeromonas hydrophila K533.</title>
        <authorList>
            <person name="Luo X."/>
        </authorList>
    </citation>
    <scope>NUCLEOTIDE SEQUENCE</scope>
    <source>
        <strain evidence="1">K533</strain>
    </source>
</reference>
<organism evidence="1 2">
    <name type="scientific">Aeromonas hydrophila</name>
    <dbReference type="NCBI Taxonomy" id="644"/>
    <lineage>
        <taxon>Bacteria</taxon>
        <taxon>Pseudomonadati</taxon>
        <taxon>Pseudomonadota</taxon>
        <taxon>Gammaproteobacteria</taxon>
        <taxon>Aeromonadales</taxon>
        <taxon>Aeromonadaceae</taxon>
        <taxon>Aeromonas</taxon>
    </lineage>
</organism>
<dbReference type="EMBL" id="CP118942">
    <property type="protein sequence ID" value="WEE28303.1"/>
    <property type="molecule type" value="Genomic_DNA"/>
</dbReference>
<accession>A0AAX3PDP7</accession>
<gene>
    <name evidence="1" type="ORF">PY771_08295</name>
</gene>
<protein>
    <submittedName>
        <fullName evidence="1">Uncharacterized protein</fullName>
    </submittedName>
</protein>